<name>A0A2S2DRN4_9BACT</name>
<proteinExistence type="predicted"/>
<dbReference type="EMBL" id="CP029346">
    <property type="protein sequence ID" value="AWL07972.1"/>
    <property type="molecule type" value="Genomic_DNA"/>
</dbReference>
<organism evidence="1 2">
    <name type="scientific">Aquirufa nivalisilvae</name>
    <dbReference type="NCBI Taxonomy" id="2516557"/>
    <lineage>
        <taxon>Bacteria</taxon>
        <taxon>Pseudomonadati</taxon>
        <taxon>Bacteroidota</taxon>
        <taxon>Cytophagia</taxon>
        <taxon>Cytophagales</taxon>
        <taxon>Flectobacillaceae</taxon>
        <taxon>Aquirufa</taxon>
    </lineage>
</organism>
<evidence type="ECO:0000313" key="2">
    <source>
        <dbReference type="Proteomes" id="UP000245468"/>
    </source>
</evidence>
<dbReference type="AlphaFoldDB" id="A0A2S2DRN4"/>
<dbReference type="KEGG" id="psez:HME7025_00087"/>
<gene>
    <name evidence="1" type="ORF">HME7025_00087</name>
</gene>
<dbReference type="RefSeq" id="WP_109321751.1">
    <property type="nucleotide sequence ID" value="NZ_CP029346.1"/>
</dbReference>
<reference evidence="2" key="1">
    <citation type="submission" date="2018-05" db="EMBL/GenBank/DDBJ databases">
        <title>Pseudarcicella sp. HME7025 Genome sequencing and assembly.</title>
        <authorList>
            <person name="Kim H."/>
            <person name="Kang H."/>
            <person name="Joh K."/>
        </authorList>
    </citation>
    <scope>NUCLEOTIDE SEQUENCE [LARGE SCALE GENOMIC DNA]</scope>
    <source>
        <strain evidence="2">HME7025</strain>
    </source>
</reference>
<protein>
    <submittedName>
        <fullName evidence="1">Uncharacterized protein</fullName>
    </submittedName>
</protein>
<accession>A0A2S2DRN4</accession>
<dbReference type="Proteomes" id="UP000245468">
    <property type="component" value="Chromosome"/>
</dbReference>
<sequence>MLKKYRIKESLNHGEGNPPRGACSPSMGIVPLDATKLTDVVAKKLLEEGCPFIEVVPAKTESTVKAISKDQSK</sequence>
<evidence type="ECO:0000313" key="1">
    <source>
        <dbReference type="EMBL" id="AWL07972.1"/>
    </source>
</evidence>
<keyword evidence="2" id="KW-1185">Reference proteome</keyword>